<gene>
    <name evidence="1" type="ORF">PS673_02168</name>
</gene>
<evidence type="ECO:0000313" key="1">
    <source>
        <dbReference type="EMBL" id="VVM78844.1"/>
    </source>
</evidence>
<protein>
    <submittedName>
        <fullName evidence="1">Uncharacterized protein</fullName>
    </submittedName>
</protein>
<sequence>MHGIGVDKPVDKSVTKLWKDSAEGRGYWLGAIAGLTRQS</sequence>
<proteinExistence type="predicted"/>
<reference evidence="1 2" key="1">
    <citation type="submission" date="2019-09" db="EMBL/GenBank/DDBJ databases">
        <authorList>
            <person name="Chandra G."/>
            <person name="Truman W A."/>
        </authorList>
    </citation>
    <scope>NUCLEOTIDE SEQUENCE [LARGE SCALE GENOMIC DNA]</scope>
    <source>
        <strain evidence="1">PS673</strain>
    </source>
</reference>
<accession>A0A5E6UE81</accession>
<organism evidence="1 2">
    <name type="scientific">Pseudomonas fluorescens</name>
    <dbReference type="NCBI Taxonomy" id="294"/>
    <lineage>
        <taxon>Bacteria</taxon>
        <taxon>Pseudomonadati</taxon>
        <taxon>Pseudomonadota</taxon>
        <taxon>Gammaproteobacteria</taxon>
        <taxon>Pseudomonadales</taxon>
        <taxon>Pseudomonadaceae</taxon>
        <taxon>Pseudomonas</taxon>
    </lineage>
</organism>
<dbReference type="AlphaFoldDB" id="A0A5E6UE81"/>
<evidence type="ECO:0000313" key="2">
    <source>
        <dbReference type="Proteomes" id="UP000344274"/>
    </source>
</evidence>
<name>A0A5E6UE81_PSEFL</name>
<dbReference type="EMBL" id="CABVHB010000013">
    <property type="protein sequence ID" value="VVM78844.1"/>
    <property type="molecule type" value="Genomic_DNA"/>
</dbReference>
<dbReference type="Proteomes" id="UP000344274">
    <property type="component" value="Unassembled WGS sequence"/>
</dbReference>